<feature type="compositionally biased region" description="Basic and acidic residues" evidence="1">
    <location>
        <begin position="48"/>
        <end position="63"/>
    </location>
</feature>
<gene>
    <name evidence="2" type="ORF">M408DRAFT_84122</name>
</gene>
<keyword evidence="3" id="KW-1185">Reference proteome</keyword>
<protein>
    <submittedName>
        <fullName evidence="2">Uncharacterized protein</fullName>
    </submittedName>
</protein>
<proteinExistence type="predicted"/>
<feature type="region of interest" description="Disordered" evidence="1">
    <location>
        <begin position="1"/>
        <end position="179"/>
    </location>
</feature>
<organism evidence="2 3">
    <name type="scientific">Serendipita vermifera MAFF 305830</name>
    <dbReference type="NCBI Taxonomy" id="933852"/>
    <lineage>
        <taxon>Eukaryota</taxon>
        <taxon>Fungi</taxon>
        <taxon>Dikarya</taxon>
        <taxon>Basidiomycota</taxon>
        <taxon>Agaricomycotina</taxon>
        <taxon>Agaricomycetes</taxon>
        <taxon>Sebacinales</taxon>
        <taxon>Serendipitaceae</taxon>
        <taxon>Serendipita</taxon>
    </lineage>
</organism>
<name>A0A0C3BA89_SERVB</name>
<reference evidence="2 3" key="1">
    <citation type="submission" date="2014-04" db="EMBL/GenBank/DDBJ databases">
        <authorList>
            <consortium name="DOE Joint Genome Institute"/>
            <person name="Kuo A."/>
            <person name="Zuccaro A."/>
            <person name="Kohler A."/>
            <person name="Nagy L.G."/>
            <person name="Floudas D."/>
            <person name="Copeland A."/>
            <person name="Barry K.W."/>
            <person name="Cichocki N."/>
            <person name="Veneault-Fourrey C."/>
            <person name="LaButti K."/>
            <person name="Lindquist E.A."/>
            <person name="Lipzen A."/>
            <person name="Lundell T."/>
            <person name="Morin E."/>
            <person name="Murat C."/>
            <person name="Sun H."/>
            <person name="Tunlid A."/>
            <person name="Henrissat B."/>
            <person name="Grigoriev I.V."/>
            <person name="Hibbett D.S."/>
            <person name="Martin F."/>
            <person name="Nordberg H.P."/>
            <person name="Cantor M.N."/>
            <person name="Hua S.X."/>
        </authorList>
    </citation>
    <scope>NUCLEOTIDE SEQUENCE [LARGE SCALE GENOMIC DNA]</scope>
    <source>
        <strain evidence="2 3">MAFF 305830</strain>
    </source>
</reference>
<feature type="compositionally biased region" description="Low complexity" evidence="1">
    <location>
        <begin position="151"/>
        <end position="162"/>
    </location>
</feature>
<dbReference type="AlphaFoldDB" id="A0A0C3BA89"/>
<reference evidence="3" key="2">
    <citation type="submission" date="2015-01" db="EMBL/GenBank/DDBJ databases">
        <title>Evolutionary Origins and Diversification of the Mycorrhizal Mutualists.</title>
        <authorList>
            <consortium name="DOE Joint Genome Institute"/>
            <consortium name="Mycorrhizal Genomics Consortium"/>
            <person name="Kohler A."/>
            <person name="Kuo A."/>
            <person name="Nagy L.G."/>
            <person name="Floudas D."/>
            <person name="Copeland A."/>
            <person name="Barry K.W."/>
            <person name="Cichocki N."/>
            <person name="Veneault-Fourrey C."/>
            <person name="LaButti K."/>
            <person name="Lindquist E.A."/>
            <person name="Lipzen A."/>
            <person name="Lundell T."/>
            <person name="Morin E."/>
            <person name="Murat C."/>
            <person name="Riley R."/>
            <person name="Ohm R."/>
            <person name="Sun H."/>
            <person name="Tunlid A."/>
            <person name="Henrissat B."/>
            <person name="Grigoriev I.V."/>
            <person name="Hibbett D.S."/>
            <person name="Martin F."/>
        </authorList>
    </citation>
    <scope>NUCLEOTIDE SEQUENCE [LARGE SCALE GENOMIC DNA]</scope>
    <source>
        <strain evidence="3">MAFF 305830</strain>
    </source>
</reference>
<feature type="compositionally biased region" description="Basic residues" evidence="1">
    <location>
        <begin position="166"/>
        <end position="179"/>
    </location>
</feature>
<feature type="compositionally biased region" description="Basic and acidic residues" evidence="1">
    <location>
        <begin position="26"/>
        <end position="39"/>
    </location>
</feature>
<sequence>MVPAEEPQDPESIAFPVPSKPVALQRSRETKEEALRDLPPHMAAGVEQDVHRAPHARREDGLRINRNRTSISDPVEQSGEISGVAGKPPGPSVVEERRGSHEEAEPSSIRTAEQAPATSPPLEASKPMETRQTTLLERISIPMEYDGDGPGVEVAEEGAAAGTDKRKTRGKRQTRAVRR</sequence>
<feature type="compositionally biased region" description="Basic and acidic residues" evidence="1">
    <location>
        <begin position="94"/>
        <end position="104"/>
    </location>
</feature>
<dbReference type="HOGENOM" id="CLU_1504337_0_0_1"/>
<accession>A0A0C3BA89</accession>
<evidence type="ECO:0000313" key="2">
    <source>
        <dbReference type="EMBL" id="KIM33730.1"/>
    </source>
</evidence>
<evidence type="ECO:0000256" key="1">
    <source>
        <dbReference type="SAM" id="MobiDB-lite"/>
    </source>
</evidence>
<dbReference type="Proteomes" id="UP000054097">
    <property type="component" value="Unassembled WGS sequence"/>
</dbReference>
<evidence type="ECO:0000313" key="3">
    <source>
        <dbReference type="Proteomes" id="UP000054097"/>
    </source>
</evidence>
<dbReference type="EMBL" id="KN824277">
    <property type="protein sequence ID" value="KIM33730.1"/>
    <property type="molecule type" value="Genomic_DNA"/>
</dbReference>